<gene>
    <name evidence="11" type="ORF">FH972_009817</name>
</gene>
<evidence type="ECO:0000256" key="5">
    <source>
        <dbReference type="ARBA" id="ARBA00023295"/>
    </source>
</evidence>
<keyword evidence="10" id="KW-0732">Signal</keyword>
<evidence type="ECO:0000256" key="4">
    <source>
        <dbReference type="ARBA" id="ARBA00022801"/>
    </source>
</evidence>
<dbReference type="AlphaFoldDB" id="A0A660KP48"/>
<keyword evidence="12" id="KW-1185">Reference proteome</keyword>
<evidence type="ECO:0000256" key="1">
    <source>
        <dbReference type="ARBA" id="ARBA00000382"/>
    </source>
</evidence>
<evidence type="ECO:0000256" key="7">
    <source>
        <dbReference type="ARBA" id="ARBA00033417"/>
    </source>
</evidence>
<proteinExistence type="inferred from homology"/>
<organism evidence="11 12">
    <name type="scientific">Carpinus fangiana</name>
    <dbReference type="NCBI Taxonomy" id="176857"/>
    <lineage>
        <taxon>Eukaryota</taxon>
        <taxon>Viridiplantae</taxon>
        <taxon>Streptophyta</taxon>
        <taxon>Embryophyta</taxon>
        <taxon>Tracheophyta</taxon>
        <taxon>Spermatophyta</taxon>
        <taxon>Magnoliopsida</taxon>
        <taxon>eudicotyledons</taxon>
        <taxon>Gunneridae</taxon>
        <taxon>Pentapetalae</taxon>
        <taxon>rosids</taxon>
        <taxon>fabids</taxon>
        <taxon>Fagales</taxon>
        <taxon>Betulaceae</taxon>
        <taxon>Carpinus</taxon>
    </lineage>
</organism>
<evidence type="ECO:0000256" key="10">
    <source>
        <dbReference type="SAM" id="SignalP"/>
    </source>
</evidence>
<name>A0A660KP48_9ROSI</name>
<dbReference type="FunFam" id="3.20.20.80:FF:000010">
    <property type="entry name" value="glucan endo-1,3-beta-glucosidase, basic"/>
    <property type="match status" value="1"/>
</dbReference>
<dbReference type="InterPro" id="IPR044965">
    <property type="entry name" value="Glyco_hydro_17_plant"/>
</dbReference>
<dbReference type="SUPFAM" id="SSF51445">
    <property type="entry name" value="(Trans)glycosidases"/>
    <property type="match status" value="1"/>
</dbReference>
<dbReference type="GO" id="GO:0005975">
    <property type="term" value="P:carbohydrate metabolic process"/>
    <property type="evidence" value="ECO:0007669"/>
    <property type="project" value="InterPro"/>
</dbReference>
<protein>
    <recommendedName>
        <fullName evidence="3">glucan endo-1,3-beta-D-glucosidase</fullName>
        <ecNumber evidence="3">3.2.1.39</ecNumber>
    </recommendedName>
    <alternativeName>
        <fullName evidence="6">(1-&gt;3)-beta-glucan endohydrolase</fullName>
    </alternativeName>
    <alternativeName>
        <fullName evidence="7">Beta-1,3-endoglucanase</fullName>
    </alternativeName>
</protein>
<evidence type="ECO:0000256" key="3">
    <source>
        <dbReference type="ARBA" id="ARBA00012780"/>
    </source>
</evidence>
<dbReference type="PANTHER" id="PTHR32227">
    <property type="entry name" value="GLUCAN ENDO-1,3-BETA-GLUCOSIDASE BG1-RELATED-RELATED"/>
    <property type="match status" value="1"/>
</dbReference>
<dbReference type="Proteomes" id="UP000327013">
    <property type="component" value="Chromosome 4"/>
</dbReference>
<evidence type="ECO:0000313" key="12">
    <source>
        <dbReference type="Proteomes" id="UP000327013"/>
    </source>
</evidence>
<feature type="chain" id="PRO_5024835019" description="glucan endo-1,3-beta-D-glucosidase" evidence="10">
    <location>
        <begin position="32"/>
        <end position="346"/>
    </location>
</feature>
<keyword evidence="5 9" id="KW-0326">Glycosidase</keyword>
<dbReference type="OrthoDB" id="941679at2759"/>
<dbReference type="Pfam" id="PF00332">
    <property type="entry name" value="Glyco_hydro_17"/>
    <property type="match status" value="1"/>
</dbReference>
<evidence type="ECO:0000256" key="6">
    <source>
        <dbReference type="ARBA" id="ARBA00033335"/>
    </source>
</evidence>
<dbReference type="InterPro" id="IPR000490">
    <property type="entry name" value="Glyco_hydro_17"/>
</dbReference>
<dbReference type="GO" id="GO:0042973">
    <property type="term" value="F:glucan endo-1,3-beta-D-glucosidase activity"/>
    <property type="evidence" value="ECO:0007669"/>
    <property type="project" value="UniProtKB-EC"/>
</dbReference>
<keyword evidence="4 9" id="KW-0378">Hydrolase</keyword>
<feature type="signal peptide" evidence="10">
    <location>
        <begin position="1"/>
        <end position="31"/>
    </location>
</feature>
<reference evidence="11 12" key="1">
    <citation type="submission" date="2019-06" db="EMBL/GenBank/DDBJ databases">
        <title>A chromosomal-level reference genome of Carpinus fangiana (Coryloideae, Betulaceae).</title>
        <authorList>
            <person name="Yang X."/>
            <person name="Wang Z."/>
            <person name="Zhang L."/>
            <person name="Hao G."/>
            <person name="Liu J."/>
            <person name="Yang Y."/>
        </authorList>
    </citation>
    <scope>NUCLEOTIDE SEQUENCE [LARGE SCALE GENOMIC DNA]</scope>
    <source>
        <strain evidence="11">Cfa_2016G</strain>
        <tissue evidence="11">Leaf</tissue>
    </source>
</reference>
<evidence type="ECO:0000256" key="8">
    <source>
        <dbReference type="RuleBase" id="RU004335"/>
    </source>
</evidence>
<evidence type="ECO:0000313" key="11">
    <source>
        <dbReference type="EMBL" id="KAE8037208.1"/>
    </source>
</evidence>
<comment type="catalytic activity">
    <reaction evidence="1">
        <text>Hydrolysis of (1-&gt;3)-beta-D-glucosidic linkages in (1-&gt;3)-beta-D-glucans.</text>
        <dbReference type="EC" id="3.2.1.39"/>
    </reaction>
</comment>
<accession>A0A660KP48</accession>
<dbReference type="InterPro" id="IPR017853">
    <property type="entry name" value="GH"/>
</dbReference>
<dbReference type="EMBL" id="CM017324">
    <property type="protein sequence ID" value="KAE8037208.1"/>
    <property type="molecule type" value="Genomic_DNA"/>
</dbReference>
<dbReference type="Gene3D" id="3.20.20.80">
    <property type="entry name" value="Glycosidases"/>
    <property type="match status" value="1"/>
</dbReference>
<dbReference type="EC" id="3.2.1.39" evidence="3"/>
<sequence>MALFNANNCKAFLAPIFLLGFFISGLQLAGAQSVGVCNGKNGNDLPSDTEVIDLYKSNGIGRMRIYEPYSTTLDALKGSNIELIIGILNKDLQGLTDAAAATTWVQNNIRNYWPDVKFKYIAVGNEVHPGDAEAQYVLPAIQNIHNAIAAASLQDQIKVSTSIDTTLLGNSYPPSAGSFSDSANSYITAIVNFLVSNGAPLLVNVYPYFSYTDNPSQISLPYALFTSPGVVVNDGNLGYQNLFDALVDAHYSALEKVGAPNLKIVVSESGWPSEGGDAASADNAGTYYKNLINHVKGGTPKKQGQAIETYLFAMFDENLKGPQEFEKHFGLFLPIKQNKYQISSFG</sequence>
<evidence type="ECO:0000256" key="9">
    <source>
        <dbReference type="RuleBase" id="RU004336"/>
    </source>
</evidence>
<dbReference type="PROSITE" id="PS00587">
    <property type="entry name" value="GLYCOSYL_HYDROL_F17"/>
    <property type="match status" value="1"/>
</dbReference>
<comment type="similarity">
    <text evidence="2 8">Belongs to the glycosyl hydrolase 17 family.</text>
</comment>
<evidence type="ECO:0000256" key="2">
    <source>
        <dbReference type="ARBA" id="ARBA00008773"/>
    </source>
</evidence>